<evidence type="ECO:0000256" key="5">
    <source>
        <dbReference type="SAM" id="MobiDB-lite"/>
    </source>
</evidence>
<keyword evidence="2 4" id="KW-0238">DNA-binding</keyword>
<feature type="DNA-binding region" description="H-T-H motif" evidence="4">
    <location>
        <begin position="44"/>
        <end position="63"/>
    </location>
</feature>
<dbReference type="AlphaFoldDB" id="A0A6J4UUV6"/>
<dbReference type="GO" id="GO:0000976">
    <property type="term" value="F:transcription cis-regulatory region binding"/>
    <property type="evidence" value="ECO:0007669"/>
    <property type="project" value="TreeGrafter"/>
</dbReference>
<name>A0A6J4UUV6_9BACT</name>
<dbReference type="GO" id="GO:0003700">
    <property type="term" value="F:DNA-binding transcription factor activity"/>
    <property type="evidence" value="ECO:0007669"/>
    <property type="project" value="TreeGrafter"/>
</dbReference>
<feature type="domain" description="HTH tetR-type" evidence="6">
    <location>
        <begin position="20"/>
        <end position="81"/>
    </location>
</feature>
<dbReference type="InterPro" id="IPR036271">
    <property type="entry name" value="Tet_transcr_reg_TetR-rel_C_sf"/>
</dbReference>
<evidence type="ECO:0000256" key="3">
    <source>
        <dbReference type="ARBA" id="ARBA00023163"/>
    </source>
</evidence>
<dbReference type="EMBL" id="CADCWL010000073">
    <property type="protein sequence ID" value="CAA9560641.1"/>
    <property type="molecule type" value="Genomic_DNA"/>
</dbReference>
<dbReference type="InterPro" id="IPR025996">
    <property type="entry name" value="MT1864/Rv1816-like_C"/>
</dbReference>
<dbReference type="Pfam" id="PF13305">
    <property type="entry name" value="TetR_C_33"/>
    <property type="match status" value="1"/>
</dbReference>
<dbReference type="Pfam" id="PF00440">
    <property type="entry name" value="TetR_N"/>
    <property type="match status" value="1"/>
</dbReference>
<accession>A0A6J4UUV6</accession>
<dbReference type="SUPFAM" id="SSF46689">
    <property type="entry name" value="Homeodomain-like"/>
    <property type="match status" value="1"/>
</dbReference>
<dbReference type="SUPFAM" id="SSF48498">
    <property type="entry name" value="Tetracyclin repressor-like, C-terminal domain"/>
    <property type="match status" value="1"/>
</dbReference>
<feature type="region of interest" description="Disordered" evidence="5">
    <location>
        <begin position="1"/>
        <end position="21"/>
    </location>
</feature>
<evidence type="ECO:0000256" key="1">
    <source>
        <dbReference type="ARBA" id="ARBA00023015"/>
    </source>
</evidence>
<protein>
    <recommendedName>
        <fullName evidence="6">HTH tetR-type domain-containing protein</fullName>
    </recommendedName>
</protein>
<evidence type="ECO:0000259" key="6">
    <source>
        <dbReference type="PROSITE" id="PS50977"/>
    </source>
</evidence>
<evidence type="ECO:0000313" key="7">
    <source>
        <dbReference type="EMBL" id="CAA9560641.1"/>
    </source>
</evidence>
<evidence type="ECO:0000256" key="4">
    <source>
        <dbReference type="PROSITE-ProRule" id="PRU00335"/>
    </source>
</evidence>
<keyword evidence="1" id="KW-0805">Transcription regulation</keyword>
<gene>
    <name evidence="7" type="ORF">AVDCRST_MAG19-1772</name>
</gene>
<evidence type="ECO:0000256" key="2">
    <source>
        <dbReference type="ARBA" id="ARBA00023125"/>
    </source>
</evidence>
<reference evidence="7" key="1">
    <citation type="submission" date="2020-02" db="EMBL/GenBank/DDBJ databases">
        <authorList>
            <person name="Meier V. D."/>
        </authorList>
    </citation>
    <scope>NUCLEOTIDE SEQUENCE</scope>
    <source>
        <strain evidence="7">AVDCRST_MAG19</strain>
    </source>
</reference>
<organism evidence="7">
    <name type="scientific">uncultured Thermomicrobiales bacterium</name>
    <dbReference type="NCBI Taxonomy" id="1645740"/>
    <lineage>
        <taxon>Bacteria</taxon>
        <taxon>Pseudomonadati</taxon>
        <taxon>Thermomicrobiota</taxon>
        <taxon>Thermomicrobia</taxon>
        <taxon>Thermomicrobiales</taxon>
        <taxon>environmental samples</taxon>
    </lineage>
</organism>
<dbReference type="PANTHER" id="PTHR30055">
    <property type="entry name" value="HTH-TYPE TRANSCRIPTIONAL REGULATOR RUTR"/>
    <property type="match status" value="1"/>
</dbReference>
<dbReference type="InterPro" id="IPR009057">
    <property type="entry name" value="Homeodomain-like_sf"/>
</dbReference>
<proteinExistence type="predicted"/>
<dbReference type="InterPro" id="IPR001647">
    <property type="entry name" value="HTH_TetR"/>
</dbReference>
<dbReference type="PANTHER" id="PTHR30055:SF234">
    <property type="entry name" value="HTH-TYPE TRANSCRIPTIONAL REGULATOR BETI"/>
    <property type="match status" value="1"/>
</dbReference>
<sequence>MPEAKTDGRRRPRSPQGQGGRLREELIAAADRILARTDDEEGLALRAVAREAGVAAPSVYLHFANKEELVEAVMLGHFAGLREALREATADVADPAAGLRAGCLAYCRFGLANPGPYRVMFGPRTTAFPTTSWDEIPGADTFGLLVEGVAACMAVGVAPVSDPLRVATGVWAALHGIVSLRQPVPTFPWPPVEALVEDVVVGLVGVAPAVPAAPGAAPTAAPPAERRPP</sequence>
<dbReference type="PROSITE" id="PS50977">
    <property type="entry name" value="HTH_TETR_2"/>
    <property type="match status" value="1"/>
</dbReference>
<dbReference type="InterPro" id="IPR050109">
    <property type="entry name" value="HTH-type_TetR-like_transc_reg"/>
</dbReference>
<dbReference type="Gene3D" id="1.10.357.10">
    <property type="entry name" value="Tetracycline Repressor, domain 2"/>
    <property type="match status" value="1"/>
</dbReference>
<keyword evidence="3" id="KW-0804">Transcription</keyword>